<accession>A0ABM0TSS6</accession>
<evidence type="ECO:0000313" key="5">
    <source>
        <dbReference type="RefSeq" id="XP_010430729.1"/>
    </source>
</evidence>
<organism evidence="4 5">
    <name type="scientific">Camelina sativa</name>
    <name type="common">False flax</name>
    <name type="synonym">Myagrum sativum</name>
    <dbReference type="NCBI Taxonomy" id="90675"/>
    <lineage>
        <taxon>Eukaryota</taxon>
        <taxon>Viridiplantae</taxon>
        <taxon>Streptophyta</taxon>
        <taxon>Embryophyta</taxon>
        <taxon>Tracheophyta</taxon>
        <taxon>Spermatophyta</taxon>
        <taxon>Magnoliopsida</taxon>
        <taxon>eudicotyledons</taxon>
        <taxon>Gunneridae</taxon>
        <taxon>Pentapetalae</taxon>
        <taxon>rosids</taxon>
        <taxon>malvids</taxon>
        <taxon>Brassicales</taxon>
        <taxon>Brassicaceae</taxon>
        <taxon>Camelineae</taxon>
        <taxon>Camelina</taxon>
    </lineage>
</organism>
<proteinExistence type="predicted"/>
<dbReference type="PANTHER" id="PTHR31973:SF187">
    <property type="entry name" value="MUTATOR TRANSPOSASE MUDRA PROTEIN"/>
    <property type="match status" value="1"/>
</dbReference>
<feature type="domain" description="PB1-like" evidence="3">
    <location>
        <begin position="6"/>
        <end position="66"/>
    </location>
</feature>
<evidence type="ECO:0000313" key="4">
    <source>
        <dbReference type="Proteomes" id="UP000694864"/>
    </source>
</evidence>
<name>A0ABM0TSS6_CAMSA</name>
<reference evidence="4" key="1">
    <citation type="journal article" date="2014" name="Nat. Commun.">
        <title>The emerging biofuel crop Camelina sativa retains a highly undifferentiated hexaploid genome structure.</title>
        <authorList>
            <person name="Kagale S."/>
            <person name="Koh C."/>
            <person name="Nixon J."/>
            <person name="Bollina V."/>
            <person name="Clarke W.E."/>
            <person name="Tuteja R."/>
            <person name="Spillane C."/>
            <person name="Robinson S.J."/>
            <person name="Links M.G."/>
            <person name="Clarke C."/>
            <person name="Higgins E.E."/>
            <person name="Huebert T."/>
            <person name="Sharpe A.G."/>
            <person name="Parkin I.A."/>
        </authorList>
    </citation>
    <scope>NUCLEOTIDE SEQUENCE [LARGE SCALE GENOMIC DNA]</scope>
    <source>
        <strain evidence="4">cv. DH55</strain>
    </source>
</reference>
<evidence type="ECO:0000259" key="3">
    <source>
        <dbReference type="Pfam" id="PF26130"/>
    </source>
</evidence>
<keyword evidence="4" id="KW-1185">Reference proteome</keyword>
<dbReference type="Proteomes" id="UP000694864">
    <property type="component" value="Chromosome 9"/>
</dbReference>
<feature type="domain" description="MULE transposase" evidence="2">
    <location>
        <begin position="389"/>
        <end position="484"/>
    </location>
</feature>
<protein>
    <submittedName>
        <fullName evidence="5">Uncharacterized protein LOC104714967</fullName>
    </submittedName>
</protein>
<sequence>MSEKIKVKVKCHHSGIFKTDGGVLNYVDGKVEVVEVDSVTIFEDVLIYLLEKQVKNIGKMWYKLPFEELSDRMPLFKNVDANKKKLVAKGRWMGEIDIFFEKADADSLEGTLPAEKVIEDAKLVLKDNVSEDEGSDGQKSDAGLSESSDSEGEDDIRENDAEIVEEDIQVFNNENYEEQILDEDEEYPATNDESGDEEQQAESDFKKNIIKYILKTRRNVVYSRWEKKKLEAKCKGKGCHWEIYCSVENPIGKWMVKRYHNEHLCHPTGRCELIKTPIIADLFLEDIRRDPEMSGPEIKDEMKRRYNIIISPNQTKVARRRIFDRLQAECDEQFSRLRDYELQLCKTNDGTTVEINTTTRDDGSEAFSQMYIFFEALRSAWKQNCRPIIGLDATFLKHSMKGQMLTAVGRDPNNQIFPIAWAVVDCENNPNWEWFVRKLKEDLGLGLGENITLISDMHKGLIHGVATELPMAEHRACARHIYSNLKKFHKENMLKPLF</sequence>
<evidence type="ECO:0000256" key="1">
    <source>
        <dbReference type="SAM" id="MobiDB-lite"/>
    </source>
</evidence>
<gene>
    <name evidence="5" type="primary">LOC104714967</name>
</gene>
<dbReference type="PANTHER" id="PTHR31973">
    <property type="entry name" value="POLYPROTEIN, PUTATIVE-RELATED"/>
    <property type="match status" value="1"/>
</dbReference>
<dbReference type="InterPro" id="IPR018289">
    <property type="entry name" value="MULE_transposase_dom"/>
</dbReference>
<reference evidence="5" key="2">
    <citation type="submission" date="2025-08" db="UniProtKB">
        <authorList>
            <consortium name="RefSeq"/>
        </authorList>
    </citation>
    <scope>IDENTIFICATION</scope>
    <source>
        <tissue evidence="5">Leaf</tissue>
    </source>
</reference>
<dbReference type="RefSeq" id="XP_010430729.1">
    <property type="nucleotide sequence ID" value="XM_010432427.1"/>
</dbReference>
<dbReference type="Pfam" id="PF26130">
    <property type="entry name" value="PB1-like"/>
    <property type="match status" value="1"/>
</dbReference>
<dbReference type="GeneID" id="104714967"/>
<dbReference type="Pfam" id="PF10551">
    <property type="entry name" value="MULE"/>
    <property type="match status" value="1"/>
</dbReference>
<evidence type="ECO:0000259" key="2">
    <source>
        <dbReference type="Pfam" id="PF10551"/>
    </source>
</evidence>
<dbReference type="InterPro" id="IPR058594">
    <property type="entry name" value="PB1-like_dom_pln"/>
</dbReference>
<feature type="region of interest" description="Disordered" evidence="1">
    <location>
        <begin position="128"/>
        <end position="156"/>
    </location>
</feature>